<comment type="caution">
    <text evidence="12">The sequence shown here is derived from an EMBL/GenBank/DDBJ whole genome shotgun (WGS) entry which is preliminary data.</text>
</comment>
<feature type="transmembrane region" description="Helical" evidence="9">
    <location>
        <begin position="83"/>
        <end position="104"/>
    </location>
</feature>
<dbReference type="PROSITE" id="PS00211">
    <property type="entry name" value="ABC_TRANSPORTER_1"/>
    <property type="match status" value="1"/>
</dbReference>
<dbReference type="PANTHER" id="PTHR43394">
    <property type="entry name" value="ATP-DEPENDENT PERMEASE MDL1, MITOCHONDRIAL"/>
    <property type="match status" value="1"/>
</dbReference>
<dbReference type="Gene3D" id="3.40.50.300">
    <property type="entry name" value="P-loop containing nucleotide triphosphate hydrolases"/>
    <property type="match status" value="1"/>
</dbReference>
<dbReference type="PANTHER" id="PTHR43394:SF1">
    <property type="entry name" value="ATP-BINDING CASSETTE SUB-FAMILY B MEMBER 10, MITOCHONDRIAL"/>
    <property type="match status" value="1"/>
</dbReference>
<dbReference type="InterPro" id="IPR039421">
    <property type="entry name" value="Type_1_exporter"/>
</dbReference>
<gene>
    <name evidence="12" type="ORF">HK439_13330</name>
</gene>
<evidence type="ECO:0000313" key="13">
    <source>
        <dbReference type="Proteomes" id="UP000598467"/>
    </source>
</evidence>
<dbReference type="InterPro" id="IPR003593">
    <property type="entry name" value="AAA+_ATPase"/>
</dbReference>
<feature type="transmembrane region" description="Helical" evidence="9">
    <location>
        <begin position="155"/>
        <end position="178"/>
    </location>
</feature>
<feature type="domain" description="ABC transporter" evidence="10">
    <location>
        <begin position="361"/>
        <end position="600"/>
    </location>
</feature>
<dbReference type="InterPro" id="IPR011527">
    <property type="entry name" value="ABC1_TM_dom"/>
</dbReference>
<dbReference type="PROSITE" id="PS50893">
    <property type="entry name" value="ABC_TRANSPORTER_2"/>
    <property type="match status" value="1"/>
</dbReference>
<keyword evidence="5 12" id="KW-0067">ATP-binding</keyword>
<evidence type="ECO:0000256" key="9">
    <source>
        <dbReference type="SAM" id="Phobius"/>
    </source>
</evidence>
<feature type="transmembrane region" description="Helical" evidence="9">
    <location>
        <begin position="184"/>
        <end position="203"/>
    </location>
</feature>
<comment type="function">
    <text evidence="8">Part of an ABC transporter complex. Transmembrane domains (TMD) form a pore in the inner membrane and the ATP-binding domain (NBD) is responsible for energy generation.</text>
</comment>
<accession>A0A926NXQ4</accession>
<dbReference type="Pfam" id="PF00005">
    <property type="entry name" value="ABC_tran"/>
    <property type="match status" value="1"/>
</dbReference>
<dbReference type="GO" id="GO:0005886">
    <property type="term" value="C:plasma membrane"/>
    <property type="evidence" value="ECO:0007669"/>
    <property type="project" value="UniProtKB-SubCell"/>
</dbReference>
<keyword evidence="4" id="KW-0547">Nucleotide-binding</keyword>
<feature type="domain" description="ABC transmembrane type-1" evidence="11">
    <location>
        <begin position="40"/>
        <end position="327"/>
    </location>
</feature>
<dbReference type="EMBL" id="JABFCZ010000013">
    <property type="protein sequence ID" value="MBD1547244.1"/>
    <property type="molecule type" value="Genomic_DNA"/>
</dbReference>
<keyword evidence="6 9" id="KW-1133">Transmembrane helix</keyword>
<dbReference type="GO" id="GO:0005524">
    <property type="term" value="F:ATP binding"/>
    <property type="evidence" value="ECO:0007669"/>
    <property type="project" value="UniProtKB-KW"/>
</dbReference>
<comment type="similarity">
    <text evidence="2">Belongs to the ABC transporter superfamily.</text>
</comment>
<feature type="transmembrane region" description="Helical" evidence="9">
    <location>
        <begin position="270"/>
        <end position="289"/>
    </location>
</feature>
<evidence type="ECO:0000259" key="10">
    <source>
        <dbReference type="PROSITE" id="PS50893"/>
    </source>
</evidence>
<dbReference type="InterPro" id="IPR036640">
    <property type="entry name" value="ABC1_TM_sf"/>
</dbReference>
<keyword evidence="7 9" id="KW-0472">Membrane</keyword>
<dbReference type="SUPFAM" id="SSF52540">
    <property type="entry name" value="P-loop containing nucleoside triphosphate hydrolases"/>
    <property type="match status" value="1"/>
</dbReference>
<dbReference type="SUPFAM" id="SSF90123">
    <property type="entry name" value="ABC transporter transmembrane region"/>
    <property type="match status" value="1"/>
</dbReference>
<sequence length="625" mass="68630">MFRLFESWLDPFRPIPDAPLPKGGLAFLLHFVRQAKWPLFLTLIFGGLSAGIEASVYAFIGAIVDMMQTGDRSTFFQIHGRVLLGMLFVVLVARAFVAIMNSLLEEQVIVPSFFNLVRWQAHQQVMNQSLGYFHDELSGRLSQKVWQAGQAAGDFMVSLLQVAWYIVVYALTTIFLIADLDWRLGAIVVVWLGVFVVAARHFVPRVRQEAKKVAHAGSGVTGRLVDTYTNIQTVKLFGSRPEENRGALAAFGHFLHQLKRFTRVLTTIRMVMNILNGIMISLVAALALTLWQQNVISTGDVAFTLGLVLRMHFLLNRLFGQLNGLFRNMGTIQDSAETIVKPVAVRDRPDAADLVITRGRIAFEGVKFHYGKAGGVIDHLDLTIEPGERVGLVGPSGAGKTTMASLLLRFYDPEAGRITIDGTDIAAVTQQSLRQNIGMVTQDTSLLHRSISENIRYGRPSASDEEVRQAARRAHALDFIETLEDRQGRRGFDALVGERGVKLSGGQRQRVAIARVLLKNAPVLVLDEATSALDSEVEAAIQANLRELMSGKTVIAIAHRLSTIAEMDRLVVMDGGAIVQQGSHDVLLRDRDGLYAQLWQRQSGGFLSEERGAAPSASLAGAGSA</sequence>
<evidence type="ECO:0000256" key="7">
    <source>
        <dbReference type="ARBA" id="ARBA00023136"/>
    </source>
</evidence>
<proteinExistence type="inferred from homology"/>
<dbReference type="AlphaFoldDB" id="A0A926NXQ4"/>
<dbReference type="InterPro" id="IPR027417">
    <property type="entry name" value="P-loop_NTPase"/>
</dbReference>
<dbReference type="FunFam" id="3.40.50.300:FF:000218">
    <property type="entry name" value="Multidrug ABC transporter ATP-binding protein"/>
    <property type="match status" value="1"/>
</dbReference>
<dbReference type="PROSITE" id="PS50929">
    <property type="entry name" value="ABC_TM1F"/>
    <property type="match status" value="1"/>
</dbReference>
<keyword evidence="3 9" id="KW-0812">Transmembrane</keyword>
<evidence type="ECO:0000256" key="1">
    <source>
        <dbReference type="ARBA" id="ARBA00004651"/>
    </source>
</evidence>
<evidence type="ECO:0000256" key="4">
    <source>
        <dbReference type="ARBA" id="ARBA00022741"/>
    </source>
</evidence>
<dbReference type="Pfam" id="PF00664">
    <property type="entry name" value="ABC_membrane"/>
    <property type="match status" value="1"/>
</dbReference>
<dbReference type="InterPro" id="IPR003439">
    <property type="entry name" value="ABC_transporter-like_ATP-bd"/>
</dbReference>
<reference evidence="12" key="1">
    <citation type="submission" date="2020-05" db="EMBL/GenBank/DDBJ databases">
        <title>Identification of trans-AT polyketide cluster in two marine bacteria, producers of a novel glutaramide-containing polyketide sesbanimide D and analogs.</title>
        <authorList>
            <person name="Kacar D."/>
            <person name="Rodriguez P."/>
            <person name="Canedo L."/>
            <person name="Gonzalez E."/>
            <person name="Galan B."/>
            <person name="De La Calle F."/>
            <person name="Garcia J.L."/>
        </authorList>
    </citation>
    <scope>NUCLEOTIDE SEQUENCE</scope>
    <source>
        <strain evidence="12">PHM038</strain>
    </source>
</reference>
<evidence type="ECO:0000256" key="8">
    <source>
        <dbReference type="ARBA" id="ARBA00024725"/>
    </source>
</evidence>
<comment type="subcellular location">
    <subcellularLocation>
        <location evidence="1">Cell membrane</location>
        <topology evidence="1">Multi-pass membrane protein</topology>
    </subcellularLocation>
</comment>
<name>A0A926NXQ4_9HYPH</name>
<evidence type="ECO:0000256" key="6">
    <source>
        <dbReference type="ARBA" id="ARBA00022989"/>
    </source>
</evidence>
<dbReference type="Proteomes" id="UP000598467">
    <property type="component" value="Unassembled WGS sequence"/>
</dbReference>
<dbReference type="GO" id="GO:0015421">
    <property type="term" value="F:ABC-type oligopeptide transporter activity"/>
    <property type="evidence" value="ECO:0007669"/>
    <property type="project" value="TreeGrafter"/>
</dbReference>
<evidence type="ECO:0000256" key="2">
    <source>
        <dbReference type="ARBA" id="ARBA00005417"/>
    </source>
</evidence>
<evidence type="ECO:0000256" key="5">
    <source>
        <dbReference type="ARBA" id="ARBA00022840"/>
    </source>
</evidence>
<feature type="transmembrane region" description="Helical" evidence="9">
    <location>
        <begin position="39"/>
        <end position="63"/>
    </location>
</feature>
<evidence type="ECO:0000259" key="11">
    <source>
        <dbReference type="PROSITE" id="PS50929"/>
    </source>
</evidence>
<dbReference type="InterPro" id="IPR017871">
    <property type="entry name" value="ABC_transporter-like_CS"/>
</dbReference>
<evidence type="ECO:0000256" key="3">
    <source>
        <dbReference type="ARBA" id="ARBA00022692"/>
    </source>
</evidence>
<dbReference type="SMART" id="SM00382">
    <property type="entry name" value="AAA"/>
    <property type="match status" value="1"/>
</dbReference>
<evidence type="ECO:0000313" key="12">
    <source>
        <dbReference type="EMBL" id="MBD1547244.1"/>
    </source>
</evidence>
<dbReference type="Gene3D" id="1.20.1560.10">
    <property type="entry name" value="ABC transporter type 1, transmembrane domain"/>
    <property type="match status" value="1"/>
</dbReference>
<dbReference type="GO" id="GO:0016887">
    <property type="term" value="F:ATP hydrolysis activity"/>
    <property type="evidence" value="ECO:0007669"/>
    <property type="project" value="InterPro"/>
</dbReference>
<organism evidence="12 13">
    <name type="scientific">Roseibium aggregatum</name>
    <dbReference type="NCBI Taxonomy" id="187304"/>
    <lineage>
        <taxon>Bacteria</taxon>
        <taxon>Pseudomonadati</taxon>
        <taxon>Pseudomonadota</taxon>
        <taxon>Alphaproteobacteria</taxon>
        <taxon>Hyphomicrobiales</taxon>
        <taxon>Stappiaceae</taxon>
        <taxon>Roseibium</taxon>
    </lineage>
</organism>
<protein>
    <submittedName>
        <fullName evidence="12">ABC transporter ATP-binding protein</fullName>
    </submittedName>
</protein>